<reference evidence="1" key="1">
    <citation type="submission" date="2019-09" db="EMBL/GenBank/DDBJ databases">
        <authorList>
            <person name="Zhang L."/>
        </authorList>
    </citation>
    <scope>NUCLEOTIDE SEQUENCE</scope>
</reference>
<name>A0A5K1HZZ8_9MAGN</name>
<protein>
    <submittedName>
        <fullName evidence="1">Uncharacterized protein</fullName>
    </submittedName>
</protein>
<organism evidence="1">
    <name type="scientific">Nymphaea colorata</name>
    <name type="common">pocket water lily</name>
    <dbReference type="NCBI Taxonomy" id="210225"/>
    <lineage>
        <taxon>Eukaryota</taxon>
        <taxon>Viridiplantae</taxon>
        <taxon>Streptophyta</taxon>
        <taxon>Embryophyta</taxon>
        <taxon>Tracheophyta</taxon>
        <taxon>Spermatophyta</taxon>
        <taxon>Magnoliopsida</taxon>
        <taxon>Nymphaeales</taxon>
        <taxon>Nymphaeaceae</taxon>
        <taxon>Nymphaea</taxon>
    </lineage>
</organism>
<accession>A0A5K1HZZ8</accession>
<dbReference type="EMBL" id="LR722566">
    <property type="protein sequence ID" value="VVW93222.1"/>
    <property type="molecule type" value="Genomic_DNA"/>
</dbReference>
<evidence type="ECO:0000313" key="1">
    <source>
        <dbReference type="EMBL" id="VVW93222.1"/>
    </source>
</evidence>
<dbReference type="AlphaFoldDB" id="A0A5K1HZZ8"/>
<sequence length="43" mass="4871">MAVYCILWGNGYLTLDQIGMGIKCNCVPEHPIWIPLVELYAEC</sequence>
<proteinExistence type="predicted"/>
<gene>
    <name evidence="1" type="ORF">NYM_LOCUS31420</name>
</gene>